<keyword evidence="3" id="KW-0378">Hydrolase</keyword>
<dbReference type="InterPro" id="IPR000064">
    <property type="entry name" value="NLP_P60_dom"/>
</dbReference>
<dbReference type="GO" id="GO:0006508">
    <property type="term" value="P:proteolysis"/>
    <property type="evidence" value="ECO:0007669"/>
    <property type="project" value="UniProtKB-KW"/>
</dbReference>
<evidence type="ECO:0000259" key="5">
    <source>
        <dbReference type="PROSITE" id="PS51935"/>
    </source>
</evidence>
<dbReference type="PANTHER" id="PTHR47053">
    <property type="entry name" value="MUREIN DD-ENDOPEPTIDASE MEPH-RELATED"/>
    <property type="match status" value="1"/>
</dbReference>
<sequence length="110" mass="12103">MSIFKKQLTDRQVATRLAWHFIGLPYIWGGDDPVLGFDCSGLVIELLRSVNRLPRKGDWTASTLSRMFPSILSPQEGALVFYGGSDKITHVAYCINSKLCIEAGGGGRDN</sequence>
<comment type="similarity">
    <text evidence="1">Belongs to the peptidase C40 family.</text>
</comment>
<dbReference type="AlphaFoldDB" id="A0A0F9C8P8"/>
<dbReference type="EMBL" id="LAZR01047942">
    <property type="protein sequence ID" value="KKK93046.1"/>
    <property type="molecule type" value="Genomic_DNA"/>
</dbReference>
<gene>
    <name evidence="6" type="ORF">LCGC14_2696780</name>
</gene>
<name>A0A0F9C8P8_9ZZZZ</name>
<protein>
    <recommendedName>
        <fullName evidence="5">NlpC/P60 domain-containing protein</fullName>
    </recommendedName>
</protein>
<dbReference type="InterPro" id="IPR038765">
    <property type="entry name" value="Papain-like_cys_pep_sf"/>
</dbReference>
<evidence type="ECO:0000256" key="2">
    <source>
        <dbReference type="ARBA" id="ARBA00022670"/>
    </source>
</evidence>
<dbReference type="PROSITE" id="PS51935">
    <property type="entry name" value="NLPC_P60"/>
    <property type="match status" value="1"/>
</dbReference>
<accession>A0A0F9C8P8</accession>
<dbReference type="PANTHER" id="PTHR47053:SF1">
    <property type="entry name" value="MUREIN DD-ENDOPEPTIDASE MEPH-RELATED"/>
    <property type="match status" value="1"/>
</dbReference>
<evidence type="ECO:0000256" key="3">
    <source>
        <dbReference type="ARBA" id="ARBA00022801"/>
    </source>
</evidence>
<evidence type="ECO:0000256" key="4">
    <source>
        <dbReference type="ARBA" id="ARBA00022807"/>
    </source>
</evidence>
<keyword evidence="4" id="KW-0788">Thiol protease</keyword>
<feature type="domain" description="NlpC/P60" evidence="5">
    <location>
        <begin position="6"/>
        <end position="110"/>
    </location>
</feature>
<dbReference type="GO" id="GO:0008234">
    <property type="term" value="F:cysteine-type peptidase activity"/>
    <property type="evidence" value="ECO:0007669"/>
    <property type="project" value="UniProtKB-KW"/>
</dbReference>
<reference evidence="6" key="1">
    <citation type="journal article" date="2015" name="Nature">
        <title>Complex archaea that bridge the gap between prokaryotes and eukaryotes.</title>
        <authorList>
            <person name="Spang A."/>
            <person name="Saw J.H."/>
            <person name="Jorgensen S.L."/>
            <person name="Zaremba-Niedzwiedzka K."/>
            <person name="Martijn J."/>
            <person name="Lind A.E."/>
            <person name="van Eijk R."/>
            <person name="Schleper C."/>
            <person name="Guy L."/>
            <person name="Ettema T.J."/>
        </authorList>
    </citation>
    <scope>NUCLEOTIDE SEQUENCE</scope>
</reference>
<dbReference type="SUPFAM" id="SSF54001">
    <property type="entry name" value="Cysteine proteinases"/>
    <property type="match status" value="1"/>
</dbReference>
<organism evidence="6">
    <name type="scientific">marine sediment metagenome</name>
    <dbReference type="NCBI Taxonomy" id="412755"/>
    <lineage>
        <taxon>unclassified sequences</taxon>
        <taxon>metagenomes</taxon>
        <taxon>ecological metagenomes</taxon>
    </lineage>
</organism>
<dbReference type="InterPro" id="IPR051202">
    <property type="entry name" value="Peptidase_C40"/>
</dbReference>
<evidence type="ECO:0000256" key="1">
    <source>
        <dbReference type="ARBA" id="ARBA00007074"/>
    </source>
</evidence>
<proteinExistence type="inferred from homology"/>
<keyword evidence="2" id="KW-0645">Protease</keyword>
<dbReference type="Pfam" id="PF00877">
    <property type="entry name" value="NLPC_P60"/>
    <property type="match status" value="1"/>
</dbReference>
<evidence type="ECO:0000313" key="6">
    <source>
        <dbReference type="EMBL" id="KKK93046.1"/>
    </source>
</evidence>
<feature type="non-terminal residue" evidence="6">
    <location>
        <position position="110"/>
    </location>
</feature>
<comment type="caution">
    <text evidence="6">The sequence shown here is derived from an EMBL/GenBank/DDBJ whole genome shotgun (WGS) entry which is preliminary data.</text>
</comment>
<dbReference type="Gene3D" id="3.90.1720.10">
    <property type="entry name" value="endopeptidase domain like (from Nostoc punctiforme)"/>
    <property type="match status" value="1"/>
</dbReference>